<dbReference type="PANTHER" id="PTHR34473:SF2">
    <property type="entry name" value="UPF0699 TRANSMEMBRANE PROTEIN YDBT"/>
    <property type="match status" value="1"/>
</dbReference>
<dbReference type="EMBL" id="KI271589">
    <property type="protein sequence ID" value="ERL65119.1"/>
    <property type="molecule type" value="Genomic_DNA"/>
</dbReference>
<dbReference type="Pfam" id="PF03703">
    <property type="entry name" value="bPH_2"/>
    <property type="match status" value="3"/>
</dbReference>
<evidence type="ECO:0000313" key="4">
    <source>
        <dbReference type="EMBL" id="ERL65119.1"/>
    </source>
</evidence>
<dbReference type="STRING" id="1231336.L248_3057"/>
<dbReference type="PANTHER" id="PTHR34473">
    <property type="entry name" value="UPF0699 TRANSMEMBRANE PROTEIN YDBS"/>
    <property type="match status" value="1"/>
</dbReference>
<keyword evidence="5" id="KW-1185">Reference proteome</keyword>
<dbReference type="PIRSF" id="PIRSF026631">
    <property type="entry name" value="UCP026631"/>
    <property type="match status" value="1"/>
</dbReference>
<feature type="transmembrane region" description="Helical" evidence="2">
    <location>
        <begin position="389"/>
        <end position="406"/>
    </location>
</feature>
<sequence>MHPLTLLFNWGRSLRDNWVLLLLMLLQTNWIMARWWALLLAGLYIAGVVLLPVVRYVTFTYALEDDMIVVHSGIFERKHTHIPYARIQTIQQKQAWYMRPFHLMALIIETAGHQEDEPEAELNAVPVAVYDELTAKQQASRQRGSSPAEEPADQVSAPADPAEPKHSAPPAAPDEGSATTPTLDSIAAMLAASDRPATVSGEAHYKINGRDLNLYALTSLSLFPFLIAIVLGYPKIAAEIPARFTAQVSRGVASALLILAGVLIGLLVLLALITYLRLLTRFYGFTITRTGDDITTQRGLLSRNTVTTKVQRIQAVRLSQSILRRLFHLTTIQALLASRAAEDESDDELVLLPVSRTATWQQVKALTGYGTGAAPEWQRPPRRTQWYQLRNAFLLSLVPTIPLMIWLRPWGYGALLLPLAAIWQGWYAGAHRGVSIDRQRDELYALHGRWFTQATLIADHQQIQSVALHQSIWMRSRHLAHLEINVRRGNSNDEFAIRYLPEDAAVNVYQWFTEEQRIHVVTTPVPEP</sequence>
<dbReference type="AlphaFoldDB" id="U4TLN1"/>
<feature type="transmembrane region" description="Helical" evidence="2">
    <location>
        <begin position="43"/>
        <end position="63"/>
    </location>
</feature>
<keyword evidence="2" id="KW-0812">Transmembrane</keyword>
<keyword evidence="2" id="KW-1133">Transmembrane helix</keyword>
<organism evidence="4 5">
    <name type="scientific">Schleiferilactobacillus shenzhenensis LY-73</name>
    <dbReference type="NCBI Taxonomy" id="1231336"/>
    <lineage>
        <taxon>Bacteria</taxon>
        <taxon>Bacillati</taxon>
        <taxon>Bacillota</taxon>
        <taxon>Bacilli</taxon>
        <taxon>Lactobacillales</taxon>
        <taxon>Lactobacillaceae</taxon>
        <taxon>Schleiferilactobacillus</taxon>
    </lineage>
</organism>
<dbReference type="InterPro" id="IPR014529">
    <property type="entry name" value="UCP026631"/>
</dbReference>
<dbReference type="Proteomes" id="UP000030647">
    <property type="component" value="Unassembled WGS sequence"/>
</dbReference>
<name>U4TLN1_9LACO</name>
<gene>
    <name evidence="4" type="ORF">L248_3057</name>
</gene>
<feature type="compositionally biased region" description="Polar residues" evidence="1">
    <location>
        <begin position="136"/>
        <end position="145"/>
    </location>
</feature>
<keyword evidence="2" id="KW-0472">Membrane</keyword>
<dbReference type="HOGENOM" id="CLU_024617_6_2_9"/>
<proteinExistence type="predicted"/>
<feature type="region of interest" description="Disordered" evidence="1">
    <location>
        <begin position="136"/>
        <end position="179"/>
    </location>
</feature>
<accession>U4TLN1</accession>
<feature type="domain" description="YdbS-like PH" evidence="3">
    <location>
        <begin position="446"/>
        <end position="511"/>
    </location>
</feature>
<feature type="transmembrane region" description="Helical" evidence="2">
    <location>
        <begin position="214"/>
        <end position="233"/>
    </location>
</feature>
<evidence type="ECO:0000259" key="3">
    <source>
        <dbReference type="Pfam" id="PF03703"/>
    </source>
</evidence>
<evidence type="ECO:0000256" key="1">
    <source>
        <dbReference type="SAM" id="MobiDB-lite"/>
    </source>
</evidence>
<feature type="transmembrane region" description="Helical" evidence="2">
    <location>
        <begin position="253"/>
        <end position="276"/>
    </location>
</feature>
<reference evidence="5" key="1">
    <citation type="journal article" date="2013" name="Genome Announc.">
        <title>Whole-Genome Sequencing of Lactobacillus shenzhenensis Strain LY-73T.</title>
        <authorList>
            <person name="Lin Z."/>
            <person name="Liu Z."/>
            <person name="Yang R."/>
            <person name="Zou Y."/>
            <person name="Wan D."/>
            <person name="Chen J."/>
            <person name="Guo M."/>
            <person name="Zhao J."/>
            <person name="Fang C."/>
            <person name="Yang R."/>
            <person name="Liu F."/>
        </authorList>
    </citation>
    <scope>NUCLEOTIDE SEQUENCE [LARGE SCALE GENOMIC DNA]</scope>
    <source>
        <strain evidence="5">LY-73</strain>
    </source>
</reference>
<feature type="domain" description="YdbS-like PH" evidence="3">
    <location>
        <begin position="283"/>
        <end position="341"/>
    </location>
</feature>
<feature type="domain" description="YdbS-like PH" evidence="3">
    <location>
        <begin position="56"/>
        <end position="133"/>
    </location>
</feature>
<protein>
    <recommendedName>
        <fullName evidence="3">YdbS-like PH domain-containing protein</fullName>
    </recommendedName>
</protein>
<dbReference type="eggNOG" id="COG3428">
    <property type="taxonomic scope" value="Bacteria"/>
</dbReference>
<evidence type="ECO:0000256" key="2">
    <source>
        <dbReference type="SAM" id="Phobius"/>
    </source>
</evidence>
<evidence type="ECO:0000313" key="5">
    <source>
        <dbReference type="Proteomes" id="UP000030647"/>
    </source>
</evidence>
<dbReference type="InterPro" id="IPR005182">
    <property type="entry name" value="YdbS-like_PH"/>
</dbReference>